<keyword evidence="2" id="KW-1185">Reference proteome</keyword>
<comment type="caution">
    <text evidence="1">The sequence shown here is derived from an EMBL/GenBank/DDBJ whole genome shotgun (WGS) entry which is preliminary data.</text>
</comment>
<evidence type="ECO:0000313" key="2">
    <source>
        <dbReference type="Proteomes" id="UP001480082"/>
    </source>
</evidence>
<sequence length="84" mass="9315">MSSGSAVRARLIYKFGSSGEGIANDGSDGKRGHRDMPSKSEAIWLEGSLHGPTKRAVIGDRPDLDRAWEEEKPIRLCRIMRFLS</sequence>
<organism evidence="1 2">
    <name type="scientific">Mesorhizobium australicum</name>
    <dbReference type="NCBI Taxonomy" id="536018"/>
    <lineage>
        <taxon>Bacteria</taxon>
        <taxon>Pseudomonadati</taxon>
        <taxon>Pseudomonadota</taxon>
        <taxon>Alphaproteobacteria</taxon>
        <taxon>Hyphomicrobiales</taxon>
        <taxon>Phyllobacteriaceae</taxon>
        <taxon>Mesorhizobium</taxon>
    </lineage>
</organism>
<proteinExistence type="predicted"/>
<gene>
    <name evidence="1" type="ORF">NKI81_12785</name>
</gene>
<evidence type="ECO:0000313" key="1">
    <source>
        <dbReference type="EMBL" id="MER9284825.1"/>
    </source>
</evidence>
<accession>A0ACC6T0D5</accession>
<dbReference type="EMBL" id="JAMYRI010000006">
    <property type="protein sequence ID" value="MER9284825.1"/>
    <property type="molecule type" value="Genomic_DNA"/>
</dbReference>
<dbReference type="Proteomes" id="UP001480082">
    <property type="component" value="Unassembled WGS sequence"/>
</dbReference>
<protein>
    <submittedName>
        <fullName evidence="1">Uncharacterized protein</fullName>
    </submittedName>
</protein>
<name>A0ACC6T0D5_9HYPH</name>
<reference evidence="1 2" key="1">
    <citation type="journal article" date="2024" name="Proc. Natl. Acad. Sci. U.S.A.">
        <title>The evolutionary genomics of adaptation to stress in wild rhizobium bacteria.</title>
        <authorList>
            <person name="Kehlet-Delgado H."/>
            <person name="Montoya A.P."/>
            <person name="Jensen K.T."/>
            <person name="Wendlandt C.E."/>
            <person name="Dexheimer C."/>
            <person name="Roberts M."/>
            <person name="Torres Martinez L."/>
            <person name="Friesen M.L."/>
            <person name="Griffitts J.S."/>
            <person name="Porter S.S."/>
        </authorList>
    </citation>
    <scope>NUCLEOTIDE SEQUENCE [LARGE SCALE GENOMIC DNA]</scope>
    <source>
        <strain evidence="1 2">M0468</strain>
    </source>
</reference>